<evidence type="ECO:0000256" key="16">
    <source>
        <dbReference type="ARBA" id="ARBA00045369"/>
    </source>
</evidence>
<keyword evidence="4 18" id="KW-0645">Protease</keyword>
<dbReference type="GO" id="GO:0016015">
    <property type="term" value="F:morphogen activity"/>
    <property type="evidence" value="ECO:0007669"/>
    <property type="project" value="UniProtKB-KW"/>
</dbReference>
<comment type="caution">
    <text evidence="21">The sequence shown here is derived from an EMBL/GenBank/DDBJ whole genome shotgun (WGS) entry which is preliminary data.</text>
</comment>
<keyword evidence="3 18" id="KW-1003">Cell membrane</keyword>
<dbReference type="GO" id="GO:0007224">
    <property type="term" value="P:smoothened signaling pathway"/>
    <property type="evidence" value="ECO:0007669"/>
    <property type="project" value="TreeGrafter"/>
</dbReference>
<dbReference type="InterPro" id="IPR006141">
    <property type="entry name" value="Intein_N"/>
</dbReference>
<keyword evidence="9 18" id="KW-0378">Hydrolase</keyword>
<dbReference type="PANTHER" id="PTHR11889:SF31">
    <property type="entry name" value="PROTEIN HEDGEHOG"/>
    <property type="match status" value="1"/>
</dbReference>
<dbReference type="GO" id="GO:0005615">
    <property type="term" value="C:extracellular space"/>
    <property type="evidence" value="ECO:0007669"/>
    <property type="project" value="TreeGrafter"/>
</dbReference>
<keyword evidence="14" id="KW-0449">Lipoprotein</keyword>
<evidence type="ECO:0000256" key="1">
    <source>
        <dbReference type="ARBA" id="ARBA00010649"/>
    </source>
</evidence>
<keyword evidence="18" id="KW-0256">Endoplasmic reticulum</keyword>
<dbReference type="Gene3D" id="2.170.16.10">
    <property type="entry name" value="Hedgehog/Intein (Hint) domain"/>
    <property type="match status" value="1"/>
</dbReference>
<dbReference type="GO" id="GO:0005113">
    <property type="term" value="F:patched binding"/>
    <property type="evidence" value="ECO:0007669"/>
    <property type="project" value="TreeGrafter"/>
</dbReference>
<comment type="similarity">
    <text evidence="1 18">Belongs to the hedgehog family.</text>
</comment>
<dbReference type="InterPro" id="IPR000320">
    <property type="entry name" value="Hedgehog_signalling_dom"/>
</dbReference>
<dbReference type="Proteomes" id="UP001497382">
    <property type="component" value="Unassembled WGS sequence"/>
</dbReference>
<dbReference type="GO" id="GO:0008233">
    <property type="term" value="F:peptidase activity"/>
    <property type="evidence" value="ECO:0007669"/>
    <property type="project" value="UniProtKB-UniRule"/>
</dbReference>
<comment type="catalytic activity">
    <reaction evidence="17">
        <text>glycyl-L-cysteinyl-[protein] + cholesterol + H(+) = [protein]-C-terminal glycyl cholesterol ester + N-terminal L-cysteinyl-[protein]</text>
        <dbReference type="Rhea" id="RHEA:59504"/>
        <dbReference type="Rhea" id="RHEA-COMP:12707"/>
        <dbReference type="Rhea" id="RHEA-COMP:15369"/>
        <dbReference type="Rhea" id="RHEA-COMP:15374"/>
        <dbReference type="ChEBI" id="CHEBI:15378"/>
        <dbReference type="ChEBI" id="CHEBI:16113"/>
        <dbReference type="ChEBI" id="CHEBI:65250"/>
        <dbReference type="ChEBI" id="CHEBI:143135"/>
        <dbReference type="ChEBI" id="CHEBI:143140"/>
    </reaction>
    <physiologicalReaction direction="left-to-right" evidence="17">
        <dbReference type="Rhea" id="RHEA:59505"/>
    </physiologicalReaction>
</comment>
<evidence type="ECO:0000313" key="22">
    <source>
        <dbReference type="Proteomes" id="UP001497382"/>
    </source>
</evidence>
<evidence type="ECO:0000256" key="17">
    <source>
        <dbReference type="ARBA" id="ARBA00048589"/>
    </source>
</evidence>
<proteinExistence type="inferred from homology"/>
<evidence type="ECO:0000256" key="15">
    <source>
        <dbReference type="ARBA" id="ARBA00023301"/>
    </source>
</evidence>
<dbReference type="GO" id="GO:0009653">
    <property type="term" value="P:anatomical structure morphogenesis"/>
    <property type="evidence" value="ECO:0007669"/>
    <property type="project" value="UniProtKB-KW"/>
</dbReference>
<keyword evidence="6" id="KW-0709">Segmentation polarity protein</keyword>
<dbReference type="InterPro" id="IPR003587">
    <property type="entry name" value="Hint_dom_N"/>
</dbReference>
<evidence type="ECO:0000256" key="12">
    <source>
        <dbReference type="ARBA" id="ARBA00023136"/>
    </source>
</evidence>
<comment type="function">
    <molecule>Protein hedgehog</molecule>
    <text evidence="18">The C-terminal part of the hedgehog protein precursor displays an autoproteolysis activity that results in the cleavage of the full-length protein into two parts (N-product and C-product). In addition, the C-terminal part displays a cholesterol transferase activity that results by the covalent attachment of a cholesterol moiety to the C-terminal of the newly generated N-product.</text>
</comment>
<evidence type="ECO:0000259" key="20">
    <source>
        <dbReference type="SMART" id="SM00306"/>
    </source>
</evidence>
<comment type="function">
    <molecule>Protein hedgehog N-product</molecule>
    <text evidence="18">The dually lipidated hedgehog protein N-product is a morphogen which is essential for a variety of patterning events during development.</text>
</comment>
<dbReference type="GO" id="GO:0007267">
    <property type="term" value="P:cell-cell signaling"/>
    <property type="evidence" value="ECO:0007669"/>
    <property type="project" value="InterPro"/>
</dbReference>
<feature type="domain" description="Hint" evidence="20">
    <location>
        <begin position="168"/>
        <end position="273"/>
    </location>
</feature>
<dbReference type="InterPro" id="IPR003586">
    <property type="entry name" value="Hint_dom_C"/>
</dbReference>
<keyword evidence="7" id="KW-0479">Metal-binding</keyword>
<dbReference type="GO" id="GO:0005789">
    <property type="term" value="C:endoplasmic reticulum membrane"/>
    <property type="evidence" value="ECO:0007669"/>
    <property type="project" value="UniProtKB-SubCell"/>
</dbReference>
<dbReference type="GO" id="GO:0005886">
    <property type="term" value="C:plasma membrane"/>
    <property type="evidence" value="ECO:0007669"/>
    <property type="project" value="UniProtKB-SubCell"/>
</dbReference>
<keyword evidence="15" id="KW-0504">Morphogen</keyword>
<evidence type="ECO:0000256" key="14">
    <source>
        <dbReference type="ARBA" id="ARBA00023288"/>
    </source>
</evidence>
<sequence length="401" mass="45357">MHNRRRNNKKRSPLVYKERVPDVSEFSLSASGPSLGKLTRNDPKFKELVPNYSKDIIFRDEEGTGSDRLMTSNLKQKLDILAVLVMNTYPGIKLRVTEAWDENSMHSPNSLHYEGRAVDITTSDRDRSKYGMLGRLAIEAGFDFVYYESRSHIHCSVKRESDNLERSGGCFNGDSTVHTLMGKKKMSQLRIGDKVLVATADGSLDYSEIILFLDHDNSESRWFQTIITESGAEITLTSSHLIFSKSGDNLDDKKVVATYAKDIEIGHFIYVLSEAPDLLQAKISLEKVVNVTVVRKAGIFAPLTLHGTVVVNNVVASCYAVISNHHLAHVAFLPMRILYNFKLASLYFLQELRVLKFKTSKISTSQSRDGLHWYAELLNKIADKLTSKNFLNSWHIDFVKM</sequence>
<name>A0AAV1YX08_9ARAC</name>
<evidence type="ECO:0000256" key="8">
    <source>
        <dbReference type="ARBA" id="ARBA00022729"/>
    </source>
</evidence>
<dbReference type="SUPFAM" id="SSF55166">
    <property type="entry name" value="Hedgehog/DD-peptidase"/>
    <property type="match status" value="1"/>
</dbReference>
<dbReference type="InterPro" id="IPR001657">
    <property type="entry name" value="Hedgehog"/>
</dbReference>
<dbReference type="Pfam" id="PF01079">
    <property type="entry name" value="Hint"/>
    <property type="match status" value="1"/>
</dbReference>
<dbReference type="GO" id="GO:0010468">
    <property type="term" value="P:regulation of gene expression"/>
    <property type="evidence" value="ECO:0007669"/>
    <property type="project" value="TreeGrafter"/>
</dbReference>
<comment type="subcellular location">
    <molecule>Sonic hedgehog protein</molecule>
    <subcellularLocation>
        <location evidence="18">Endoplasmic reticulum membrane</location>
    </subcellularLocation>
    <subcellularLocation>
        <location evidence="18">Golgi apparatus membrane</location>
    </subcellularLocation>
</comment>
<comment type="function">
    <text evidence="16">The C-terminal part of the hedgehog protein precursor displays an autoproteolysis activity that results in the cleavage of the full-length protein into two parts (N-product and C-product). In addition, the C-terminal part displays a cholesterol transferase activity that results by the covalent attachment of a cholesterol moiety to the C-terminal of the newly generated N-product. Once cleaved, the C-product has no signaling activity and diffuses from the cell.</text>
</comment>
<dbReference type="GO" id="GO:0007367">
    <property type="term" value="P:segment polarity determination"/>
    <property type="evidence" value="ECO:0007669"/>
    <property type="project" value="UniProtKB-KW"/>
</dbReference>
<keyword evidence="13" id="KW-0564">Palmitate</keyword>
<dbReference type="InterPro" id="IPR050387">
    <property type="entry name" value="Hedgehog_Signaling"/>
</dbReference>
<dbReference type="CDD" id="cd00081">
    <property type="entry name" value="Hint"/>
    <property type="match status" value="1"/>
</dbReference>
<evidence type="ECO:0000256" key="4">
    <source>
        <dbReference type="ARBA" id="ARBA00022670"/>
    </source>
</evidence>
<dbReference type="GO" id="GO:0005509">
    <property type="term" value="F:calcium ion binding"/>
    <property type="evidence" value="ECO:0007669"/>
    <property type="project" value="TreeGrafter"/>
</dbReference>
<dbReference type="EMBL" id="CAXIEN010000009">
    <property type="protein sequence ID" value="CAL1263457.1"/>
    <property type="molecule type" value="Genomic_DNA"/>
</dbReference>
<dbReference type="SMART" id="SM00306">
    <property type="entry name" value="HintN"/>
    <property type="match status" value="1"/>
</dbReference>
<dbReference type="PROSITE" id="PS50817">
    <property type="entry name" value="INTEIN_N_TER"/>
    <property type="match status" value="1"/>
</dbReference>
<dbReference type="PANTHER" id="PTHR11889">
    <property type="entry name" value="HEDGEHOG"/>
    <property type="match status" value="1"/>
</dbReference>
<dbReference type="FunFam" id="3.30.1380.10:FF:000001">
    <property type="entry name" value="Indian hedgehog"/>
    <property type="match status" value="1"/>
</dbReference>
<keyword evidence="11" id="KW-0106">Calcium</keyword>
<comment type="subcellular location">
    <molecule>Protein hedgehog N-product</molecule>
    <subcellularLocation>
        <location evidence="18">Cell membrane</location>
        <topology evidence="18">Lipid-anchor</topology>
    </subcellularLocation>
</comment>
<dbReference type="InterPro" id="IPR001767">
    <property type="entry name" value="Hedgehog_Hint"/>
</dbReference>
<keyword evidence="18" id="KW-0333">Golgi apparatus</keyword>
<dbReference type="GO" id="GO:0016540">
    <property type="term" value="P:protein autoprocessing"/>
    <property type="evidence" value="ECO:0007669"/>
    <property type="project" value="InterPro"/>
</dbReference>
<evidence type="ECO:0000256" key="18">
    <source>
        <dbReference type="RuleBase" id="RU280812"/>
    </source>
</evidence>
<keyword evidence="12 18" id="KW-0472">Membrane</keyword>
<evidence type="ECO:0000256" key="13">
    <source>
        <dbReference type="ARBA" id="ARBA00023139"/>
    </source>
</evidence>
<evidence type="ECO:0000256" key="11">
    <source>
        <dbReference type="ARBA" id="ARBA00022837"/>
    </source>
</evidence>
<dbReference type="InterPro" id="IPR009045">
    <property type="entry name" value="Zn_M74/Hedgehog-like"/>
</dbReference>
<dbReference type="Gene3D" id="3.30.1380.10">
    <property type="match status" value="1"/>
</dbReference>
<dbReference type="GO" id="GO:0001708">
    <property type="term" value="P:cell fate specification"/>
    <property type="evidence" value="ECO:0007669"/>
    <property type="project" value="TreeGrafter"/>
</dbReference>
<dbReference type="Pfam" id="PF01085">
    <property type="entry name" value="HH_signal"/>
    <property type="match status" value="1"/>
</dbReference>
<dbReference type="SUPFAM" id="SSF51294">
    <property type="entry name" value="Hedgehog/intein (Hint) domain"/>
    <property type="match status" value="1"/>
</dbReference>
<gene>
    <name evidence="21" type="ORF">LARSCL_LOCUS1498</name>
</gene>
<evidence type="ECO:0000256" key="2">
    <source>
        <dbReference type="ARBA" id="ARBA00022473"/>
    </source>
</evidence>
<dbReference type="GO" id="GO:0000139">
    <property type="term" value="C:Golgi membrane"/>
    <property type="evidence" value="ECO:0007669"/>
    <property type="project" value="UniProtKB-SubCell"/>
</dbReference>
<reference evidence="21 22" key="1">
    <citation type="submission" date="2024-04" db="EMBL/GenBank/DDBJ databases">
        <authorList>
            <person name="Rising A."/>
            <person name="Reimegard J."/>
            <person name="Sonavane S."/>
            <person name="Akerstrom W."/>
            <person name="Nylinder S."/>
            <person name="Hedman E."/>
            <person name="Kallberg Y."/>
        </authorList>
    </citation>
    <scope>NUCLEOTIDE SEQUENCE [LARGE SCALE GENOMIC DNA]</scope>
</reference>
<organism evidence="21 22">
    <name type="scientific">Larinioides sclopetarius</name>
    <dbReference type="NCBI Taxonomy" id="280406"/>
    <lineage>
        <taxon>Eukaryota</taxon>
        <taxon>Metazoa</taxon>
        <taxon>Ecdysozoa</taxon>
        <taxon>Arthropoda</taxon>
        <taxon>Chelicerata</taxon>
        <taxon>Arachnida</taxon>
        <taxon>Araneae</taxon>
        <taxon>Araneomorphae</taxon>
        <taxon>Entelegynae</taxon>
        <taxon>Araneoidea</taxon>
        <taxon>Araneidae</taxon>
        <taxon>Larinioides</taxon>
    </lineage>
</organism>
<protein>
    <recommendedName>
        <fullName evidence="18">Hedgehog protein</fullName>
    </recommendedName>
</protein>
<dbReference type="GO" id="GO:0016539">
    <property type="term" value="P:intein-mediated protein splicing"/>
    <property type="evidence" value="ECO:0007669"/>
    <property type="project" value="InterPro"/>
</dbReference>
<dbReference type="GO" id="GO:0048731">
    <property type="term" value="P:system development"/>
    <property type="evidence" value="ECO:0007669"/>
    <property type="project" value="UniProtKB-ARBA"/>
</dbReference>
<evidence type="ECO:0000256" key="3">
    <source>
        <dbReference type="ARBA" id="ARBA00022475"/>
    </source>
</evidence>
<evidence type="ECO:0000313" key="21">
    <source>
        <dbReference type="EMBL" id="CAL1263457.1"/>
    </source>
</evidence>
<keyword evidence="2 18" id="KW-0217">Developmental protein</keyword>
<evidence type="ECO:0000256" key="6">
    <source>
        <dbReference type="ARBA" id="ARBA00022716"/>
    </source>
</evidence>
<feature type="domain" description="Hint" evidence="19">
    <location>
        <begin position="280"/>
        <end position="324"/>
    </location>
</feature>
<evidence type="ECO:0000259" key="19">
    <source>
        <dbReference type="SMART" id="SM00305"/>
    </source>
</evidence>
<dbReference type="PRINTS" id="PR00632">
    <property type="entry name" value="SONICHHOG"/>
</dbReference>
<keyword evidence="8 18" id="KW-0732">Signal</keyword>
<dbReference type="SMART" id="SM00305">
    <property type="entry name" value="HintC"/>
    <property type="match status" value="1"/>
</dbReference>
<evidence type="ECO:0000256" key="9">
    <source>
        <dbReference type="ARBA" id="ARBA00022801"/>
    </source>
</evidence>
<evidence type="ECO:0000256" key="7">
    <source>
        <dbReference type="ARBA" id="ARBA00022723"/>
    </source>
</evidence>
<dbReference type="FunFam" id="2.170.16.10:FF:000001">
    <property type="entry name" value="Indian hedgehog"/>
    <property type="match status" value="1"/>
</dbReference>
<evidence type="ECO:0000256" key="10">
    <source>
        <dbReference type="ARBA" id="ARBA00022813"/>
    </source>
</evidence>
<evidence type="ECO:0000256" key="5">
    <source>
        <dbReference type="ARBA" id="ARBA00022679"/>
    </source>
</evidence>
<dbReference type="GO" id="GO:0016740">
    <property type="term" value="F:transferase activity"/>
    <property type="evidence" value="ECO:0007669"/>
    <property type="project" value="UniProtKB-KW"/>
</dbReference>
<keyword evidence="5" id="KW-0808">Transferase</keyword>
<accession>A0AAV1YX08</accession>
<dbReference type="AlphaFoldDB" id="A0AAV1YX08"/>
<keyword evidence="10 18" id="KW-0068">Autocatalytic cleavage</keyword>
<dbReference type="InterPro" id="IPR036844">
    <property type="entry name" value="Hint_dom_sf"/>
</dbReference>
<keyword evidence="22" id="KW-1185">Reference proteome</keyword>